<feature type="region of interest" description="Disordered" evidence="1">
    <location>
        <begin position="1"/>
        <end position="22"/>
    </location>
</feature>
<keyword evidence="2" id="KW-1133">Transmembrane helix</keyword>
<feature type="transmembrane region" description="Helical" evidence="2">
    <location>
        <begin position="106"/>
        <end position="124"/>
    </location>
</feature>
<dbReference type="Proteomes" id="UP001610818">
    <property type="component" value="Unassembled WGS sequence"/>
</dbReference>
<keyword evidence="4" id="KW-1185">Reference proteome</keyword>
<accession>A0ABW7QY81</accession>
<evidence type="ECO:0000256" key="1">
    <source>
        <dbReference type="SAM" id="MobiDB-lite"/>
    </source>
</evidence>
<dbReference type="RefSeq" id="WP_397716112.1">
    <property type="nucleotide sequence ID" value="NZ_JBIRGN010000006.1"/>
</dbReference>
<proteinExistence type="predicted"/>
<feature type="region of interest" description="Disordered" evidence="1">
    <location>
        <begin position="364"/>
        <end position="389"/>
    </location>
</feature>
<evidence type="ECO:0000256" key="2">
    <source>
        <dbReference type="SAM" id="Phobius"/>
    </source>
</evidence>
<keyword evidence="2" id="KW-0812">Transmembrane</keyword>
<organism evidence="3 4">
    <name type="scientific">Streptomyces longisporoflavus</name>
    <dbReference type="NCBI Taxonomy" id="28044"/>
    <lineage>
        <taxon>Bacteria</taxon>
        <taxon>Bacillati</taxon>
        <taxon>Actinomycetota</taxon>
        <taxon>Actinomycetes</taxon>
        <taxon>Kitasatosporales</taxon>
        <taxon>Streptomycetaceae</taxon>
        <taxon>Streptomyces</taxon>
    </lineage>
</organism>
<feature type="transmembrane region" description="Helical" evidence="2">
    <location>
        <begin position="301"/>
        <end position="320"/>
    </location>
</feature>
<evidence type="ECO:0000313" key="4">
    <source>
        <dbReference type="Proteomes" id="UP001610818"/>
    </source>
</evidence>
<feature type="transmembrane region" description="Helical" evidence="2">
    <location>
        <begin position="164"/>
        <end position="185"/>
    </location>
</feature>
<evidence type="ECO:0000313" key="3">
    <source>
        <dbReference type="EMBL" id="MFH8549737.1"/>
    </source>
</evidence>
<protein>
    <recommendedName>
        <fullName evidence="5">Integral membrane protein</fullName>
    </recommendedName>
</protein>
<name>A0ABW7QY81_9ACTN</name>
<feature type="transmembrane region" description="Helical" evidence="2">
    <location>
        <begin position="191"/>
        <end position="212"/>
    </location>
</feature>
<evidence type="ECO:0008006" key="5">
    <source>
        <dbReference type="Google" id="ProtNLM"/>
    </source>
</evidence>
<comment type="caution">
    <text evidence="3">The sequence shown here is derived from an EMBL/GenBank/DDBJ whole genome shotgun (WGS) entry which is preliminary data.</text>
</comment>
<sequence length="389" mass="40841">MMRTDGRSQEQKQERKADWASGDDARWAAEFELALAVEHSPPDGLAEQVLEEARLTAAEAGIPVREVFGDPAAYAETVAAERIDEAHRSSVDLEGFAAGDRFTSSLLMAGGQVFLFGVVLWVSGGLWVDVGWATGGAGLLLAALIVLVTGVVPELRAAGRLRAGRVAGVCAAVLVLACAAGFTVIPRGPQVSVPAPALFVVGVLLAVLGWNLSPARVGRWFRDRKAESSGAIRADDDEAWLARFSALLRGRHGVSAAEAARCVAEARDHLAASGGRAADEFGDVEVYALRLSEGPQKPRRAARAEVVPTVLFTGGLLWWGVDLISDPEFSSLWFWAKVAVLVAGAWAWVTTTRSLWQKLRPARADGTDGASNAGGTGGPGGTGGIDGRA</sequence>
<keyword evidence="2" id="KW-0472">Membrane</keyword>
<feature type="transmembrane region" description="Helical" evidence="2">
    <location>
        <begin position="332"/>
        <end position="350"/>
    </location>
</feature>
<reference evidence="3 4" key="1">
    <citation type="submission" date="2024-10" db="EMBL/GenBank/DDBJ databases">
        <title>The Natural Products Discovery Center: Release of the First 8490 Sequenced Strains for Exploring Actinobacteria Biosynthetic Diversity.</title>
        <authorList>
            <person name="Kalkreuter E."/>
            <person name="Kautsar S.A."/>
            <person name="Yang D."/>
            <person name="Bader C.D."/>
            <person name="Teijaro C.N."/>
            <person name="Fluegel L."/>
            <person name="Davis C.M."/>
            <person name="Simpson J.R."/>
            <person name="Lauterbach L."/>
            <person name="Steele A.D."/>
            <person name="Gui C."/>
            <person name="Meng S."/>
            <person name="Li G."/>
            <person name="Viehrig K."/>
            <person name="Ye F."/>
            <person name="Su P."/>
            <person name="Kiefer A.F."/>
            <person name="Nichols A."/>
            <person name="Cepeda A.J."/>
            <person name="Yan W."/>
            <person name="Fan B."/>
            <person name="Jiang Y."/>
            <person name="Adhikari A."/>
            <person name="Zheng C.-J."/>
            <person name="Schuster L."/>
            <person name="Cowan T.M."/>
            <person name="Smanski M.J."/>
            <person name="Chevrette M.G."/>
            <person name="De Carvalho L.P.S."/>
            <person name="Shen B."/>
        </authorList>
    </citation>
    <scope>NUCLEOTIDE SEQUENCE [LARGE SCALE GENOMIC DNA]</scope>
    <source>
        <strain evidence="3 4">NPDC017990</strain>
    </source>
</reference>
<gene>
    <name evidence="3" type="ORF">ACH4F9_32505</name>
</gene>
<feature type="compositionally biased region" description="Gly residues" evidence="1">
    <location>
        <begin position="372"/>
        <end position="389"/>
    </location>
</feature>
<dbReference type="EMBL" id="JBIRGQ010000006">
    <property type="protein sequence ID" value="MFH8549737.1"/>
    <property type="molecule type" value="Genomic_DNA"/>
</dbReference>
<feature type="transmembrane region" description="Helical" evidence="2">
    <location>
        <begin position="130"/>
        <end position="152"/>
    </location>
</feature>